<evidence type="ECO:0000313" key="1">
    <source>
        <dbReference type="EMBL" id="KYP57696.1"/>
    </source>
</evidence>
<proteinExistence type="predicted"/>
<keyword evidence="2" id="KW-1185">Reference proteome</keyword>
<dbReference type="Proteomes" id="UP000075243">
    <property type="component" value="Chromosome 11"/>
</dbReference>
<protein>
    <submittedName>
        <fullName evidence="1">Copia protein</fullName>
    </submittedName>
</protein>
<accession>A0A151SS96</accession>
<dbReference type="PANTHER" id="PTHR11439:SF470">
    <property type="entry name" value="CYSTEINE-RICH RLK (RECEPTOR-LIKE PROTEIN KINASE) 8"/>
    <property type="match status" value="1"/>
</dbReference>
<name>A0A151SS96_CAJCA</name>
<evidence type="ECO:0000313" key="2">
    <source>
        <dbReference type="Proteomes" id="UP000075243"/>
    </source>
</evidence>
<dbReference type="Gramene" id="C.cajan_03880.t">
    <property type="protein sequence ID" value="C.cajan_03880.t"/>
    <property type="gene ID" value="C.cajan_03880"/>
</dbReference>
<sequence>YKINYKENGEIDKHKARLGTKRYTHVEGENFTATFTLVAKMTIVHYLLVVPISMGYMKSSPGQGIWLPKDNDLTFMGYIDSDWASCPIIRRSITNYLMKLGPVPISWKTKKKTTISKSSIEAKYKVMSYATNEITWLRNLLSSLQVSFPTPTTLYCDNQSALHLAFNLVFHKRTKHIGGLLFHS</sequence>
<dbReference type="PANTHER" id="PTHR11439">
    <property type="entry name" value="GAG-POL-RELATED RETROTRANSPOSON"/>
    <property type="match status" value="1"/>
</dbReference>
<organism evidence="1 2">
    <name type="scientific">Cajanus cajan</name>
    <name type="common">Pigeon pea</name>
    <name type="synonym">Cajanus indicus</name>
    <dbReference type="NCBI Taxonomy" id="3821"/>
    <lineage>
        <taxon>Eukaryota</taxon>
        <taxon>Viridiplantae</taxon>
        <taxon>Streptophyta</taxon>
        <taxon>Embryophyta</taxon>
        <taxon>Tracheophyta</taxon>
        <taxon>Spermatophyta</taxon>
        <taxon>Magnoliopsida</taxon>
        <taxon>eudicotyledons</taxon>
        <taxon>Gunneridae</taxon>
        <taxon>Pentapetalae</taxon>
        <taxon>rosids</taxon>
        <taxon>fabids</taxon>
        <taxon>Fabales</taxon>
        <taxon>Fabaceae</taxon>
        <taxon>Papilionoideae</taxon>
        <taxon>50 kb inversion clade</taxon>
        <taxon>NPAAA clade</taxon>
        <taxon>indigoferoid/millettioid clade</taxon>
        <taxon>Phaseoleae</taxon>
        <taxon>Cajanus</taxon>
    </lineage>
</organism>
<dbReference type="EMBL" id="CM003613">
    <property type="protein sequence ID" value="KYP57696.1"/>
    <property type="molecule type" value="Genomic_DNA"/>
</dbReference>
<dbReference type="CDD" id="cd09272">
    <property type="entry name" value="RNase_HI_RT_Ty1"/>
    <property type="match status" value="1"/>
</dbReference>
<feature type="non-terminal residue" evidence="1">
    <location>
        <position position="1"/>
    </location>
</feature>
<dbReference type="STRING" id="3821.A0A151SS96"/>
<reference evidence="1 2" key="1">
    <citation type="journal article" date="2012" name="Nat. Biotechnol.">
        <title>Draft genome sequence of pigeonpea (Cajanus cajan), an orphan legume crop of resource-poor farmers.</title>
        <authorList>
            <person name="Varshney R.K."/>
            <person name="Chen W."/>
            <person name="Li Y."/>
            <person name="Bharti A.K."/>
            <person name="Saxena R.K."/>
            <person name="Schlueter J.A."/>
            <person name="Donoghue M.T."/>
            <person name="Azam S."/>
            <person name="Fan G."/>
            <person name="Whaley A.M."/>
            <person name="Farmer A.D."/>
            <person name="Sheridan J."/>
            <person name="Iwata A."/>
            <person name="Tuteja R."/>
            <person name="Penmetsa R.V."/>
            <person name="Wu W."/>
            <person name="Upadhyaya H.D."/>
            <person name="Yang S.P."/>
            <person name="Shah T."/>
            <person name="Saxena K.B."/>
            <person name="Michael T."/>
            <person name="McCombie W.R."/>
            <person name="Yang B."/>
            <person name="Zhang G."/>
            <person name="Yang H."/>
            <person name="Wang J."/>
            <person name="Spillane C."/>
            <person name="Cook D.R."/>
            <person name="May G.D."/>
            <person name="Xu X."/>
            <person name="Jackson S.A."/>
        </authorList>
    </citation>
    <scope>NUCLEOTIDE SEQUENCE [LARGE SCALE GENOMIC DNA]</scope>
    <source>
        <strain evidence="2">cv. Asha</strain>
    </source>
</reference>
<dbReference type="AlphaFoldDB" id="A0A151SS96"/>
<gene>
    <name evidence="1" type="ORF">KK1_003966</name>
</gene>